<sequence length="393" mass="43929">MPSILRSDDGDTEQAPLLARNSGNRNPSQPPAHKVHPKTVKRLVKRCMALATDLITLPVKPDDITSPFSTILTPSALQSFSLLAGDFPSLLPFALLTSRRLFHEAAYTNPSSAEENEGRALVCEAAARWSVEKMDEEEGWKVLSMRFAMEGDKEGEVELPISALESASDQAATYFLSSPSSHACIDALWKGQLVQTNVEEEDPDSPGGTRVVGIEYKLHRPRKHHSGFLSAFNPLRIGVPRYQSLFRTILWIVFLGSYSIAIQTPQRGLGPEDFVIYIMALGYVAEEVTRMRKIGVYPSLTYWACINLMIYTFMSVALVYRIADMGTTDIHKSDHYRLLSFQWLSCASPLVWSKLVTIFDIHPFFGTLQIVVFRMLRSSSIFFALLTILAVGF</sequence>
<dbReference type="EMBL" id="MCGR01000098">
    <property type="protein sequence ID" value="ORY54360.1"/>
    <property type="molecule type" value="Genomic_DNA"/>
</dbReference>
<dbReference type="STRING" id="106004.A0A1Y2D536"/>
<evidence type="ECO:0000313" key="5">
    <source>
        <dbReference type="Proteomes" id="UP000193467"/>
    </source>
</evidence>
<dbReference type="PANTHER" id="PTHR35859">
    <property type="entry name" value="NONSELECTIVE CATION CHANNEL PROTEIN"/>
    <property type="match status" value="1"/>
</dbReference>
<feature type="region of interest" description="Disordered" evidence="1">
    <location>
        <begin position="1"/>
        <end position="38"/>
    </location>
</feature>
<evidence type="ECO:0000313" key="4">
    <source>
        <dbReference type="EMBL" id="ORY54360.1"/>
    </source>
</evidence>
<dbReference type="InterPro" id="IPR052971">
    <property type="entry name" value="TRP_calcium_channel"/>
</dbReference>
<keyword evidence="2" id="KW-1133">Transmembrane helix</keyword>
<organism evidence="4 5">
    <name type="scientific">Leucosporidium creatinivorum</name>
    <dbReference type="NCBI Taxonomy" id="106004"/>
    <lineage>
        <taxon>Eukaryota</taxon>
        <taxon>Fungi</taxon>
        <taxon>Dikarya</taxon>
        <taxon>Basidiomycota</taxon>
        <taxon>Pucciniomycotina</taxon>
        <taxon>Microbotryomycetes</taxon>
        <taxon>Leucosporidiales</taxon>
        <taxon>Leucosporidium</taxon>
    </lineage>
</organism>
<dbReference type="OrthoDB" id="301415at2759"/>
<dbReference type="PANTHER" id="PTHR35859:SF5">
    <property type="entry name" value="ION TRANSPORT DOMAIN-CONTAINING PROTEIN"/>
    <property type="match status" value="1"/>
</dbReference>
<dbReference type="Pfam" id="PF23190">
    <property type="entry name" value="LHD_TRPY1"/>
    <property type="match status" value="1"/>
</dbReference>
<keyword evidence="2" id="KW-0472">Membrane</keyword>
<keyword evidence="2" id="KW-0812">Transmembrane</keyword>
<evidence type="ECO:0000256" key="1">
    <source>
        <dbReference type="SAM" id="MobiDB-lite"/>
    </source>
</evidence>
<feature type="domain" description="YVC1 N-terminal linker helical" evidence="3">
    <location>
        <begin position="40"/>
        <end position="199"/>
    </location>
</feature>
<comment type="caution">
    <text evidence="4">The sequence shown here is derived from an EMBL/GenBank/DDBJ whole genome shotgun (WGS) entry which is preliminary data.</text>
</comment>
<accession>A0A1Y2D536</accession>
<feature type="transmembrane region" description="Helical" evidence="2">
    <location>
        <begin position="371"/>
        <end position="391"/>
    </location>
</feature>
<dbReference type="AlphaFoldDB" id="A0A1Y2D536"/>
<name>A0A1Y2D536_9BASI</name>
<reference evidence="4 5" key="1">
    <citation type="submission" date="2016-07" db="EMBL/GenBank/DDBJ databases">
        <title>Pervasive Adenine N6-methylation of Active Genes in Fungi.</title>
        <authorList>
            <consortium name="DOE Joint Genome Institute"/>
            <person name="Mondo S.J."/>
            <person name="Dannebaum R.O."/>
            <person name="Kuo R.C."/>
            <person name="Labutti K."/>
            <person name="Haridas S."/>
            <person name="Kuo A."/>
            <person name="Salamov A."/>
            <person name="Ahrendt S.R."/>
            <person name="Lipzen A."/>
            <person name="Sullivan W."/>
            <person name="Andreopoulos W.B."/>
            <person name="Clum A."/>
            <person name="Lindquist E."/>
            <person name="Daum C."/>
            <person name="Ramamoorthy G.K."/>
            <person name="Gryganskyi A."/>
            <person name="Culley D."/>
            <person name="Magnuson J.K."/>
            <person name="James T.Y."/>
            <person name="O'Malley M.A."/>
            <person name="Stajich J.E."/>
            <person name="Spatafora J.W."/>
            <person name="Visel A."/>
            <person name="Grigoriev I.V."/>
        </authorList>
    </citation>
    <scope>NUCLEOTIDE SEQUENCE [LARGE SCALE GENOMIC DNA]</scope>
    <source>
        <strain evidence="4 5">62-1032</strain>
    </source>
</reference>
<dbReference type="Proteomes" id="UP000193467">
    <property type="component" value="Unassembled WGS sequence"/>
</dbReference>
<evidence type="ECO:0000256" key="2">
    <source>
        <dbReference type="SAM" id="Phobius"/>
    </source>
</evidence>
<keyword evidence="5" id="KW-1185">Reference proteome</keyword>
<proteinExistence type="predicted"/>
<feature type="non-terminal residue" evidence="4">
    <location>
        <position position="393"/>
    </location>
</feature>
<feature type="transmembrane region" description="Helical" evidence="2">
    <location>
        <begin position="340"/>
        <end position="359"/>
    </location>
</feature>
<gene>
    <name evidence="4" type="ORF">BCR35DRAFT_225762</name>
</gene>
<feature type="transmembrane region" description="Helical" evidence="2">
    <location>
        <begin position="301"/>
        <end position="320"/>
    </location>
</feature>
<evidence type="ECO:0000259" key="3">
    <source>
        <dbReference type="Pfam" id="PF23190"/>
    </source>
</evidence>
<protein>
    <recommendedName>
        <fullName evidence="3">YVC1 N-terminal linker helical domain-containing protein</fullName>
    </recommendedName>
</protein>
<dbReference type="InParanoid" id="A0A1Y2D536"/>
<dbReference type="InterPro" id="IPR056337">
    <property type="entry name" value="LHD_YVC1"/>
</dbReference>